<comment type="function">
    <text evidence="6">May nick specific sequences that contain T:G mispairs resulting from m5C-deamination.</text>
</comment>
<dbReference type="EC" id="3.1.-.-" evidence="6"/>
<gene>
    <name evidence="8" type="ORF">BHW43_08865</name>
</gene>
<proteinExistence type="inferred from homology"/>
<keyword evidence="4 6" id="KW-0378">Hydrolase</keyword>
<evidence type="ECO:0000313" key="8">
    <source>
        <dbReference type="EMBL" id="OLA36648.1"/>
    </source>
</evidence>
<accession>A0A1Q6R2P4</accession>
<name>A0A1Q6R2P4_9FIRM</name>
<protein>
    <recommendedName>
        <fullName evidence="6">Very short patch repair endonuclease</fullName>
        <ecNumber evidence="6">3.1.-.-</ecNumber>
    </recommendedName>
</protein>
<dbReference type="NCBIfam" id="TIGR00632">
    <property type="entry name" value="vsr"/>
    <property type="match status" value="1"/>
</dbReference>
<evidence type="ECO:0000259" key="7">
    <source>
        <dbReference type="Pfam" id="PF04480"/>
    </source>
</evidence>
<evidence type="ECO:0000256" key="2">
    <source>
        <dbReference type="ARBA" id="ARBA00022759"/>
    </source>
</evidence>
<dbReference type="EMBL" id="MNTG01000042">
    <property type="protein sequence ID" value="OLA36648.1"/>
    <property type="molecule type" value="Genomic_DNA"/>
</dbReference>
<dbReference type="GO" id="GO:0004519">
    <property type="term" value="F:endonuclease activity"/>
    <property type="evidence" value="ECO:0007669"/>
    <property type="project" value="UniProtKB-KW"/>
</dbReference>
<dbReference type="RefSeq" id="WP_303680275.1">
    <property type="nucleotide sequence ID" value="NZ_MNTG01000042.1"/>
</dbReference>
<sequence>MDKLTKEQRHKNMQAIRSKDTKIEILLRKAPWHEGIRYRKNYKVCSCHPDIVITKYKIAVFCDGEFWHGKSLERYDVTTNVKYWHEKIRRNVERDLENTIELRDNGWIVLRFWETEIKKHLAGCVAEVQRCIEVRRSAVKRK</sequence>
<evidence type="ECO:0000256" key="3">
    <source>
        <dbReference type="ARBA" id="ARBA00022763"/>
    </source>
</evidence>
<dbReference type="SUPFAM" id="SSF52980">
    <property type="entry name" value="Restriction endonuclease-like"/>
    <property type="match status" value="1"/>
</dbReference>
<keyword evidence="2 6" id="KW-0255">Endonuclease</keyword>
<evidence type="ECO:0000256" key="6">
    <source>
        <dbReference type="PIRNR" id="PIRNR018267"/>
    </source>
</evidence>
<dbReference type="Gene3D" id="3.40.960.10">
    <property type="entry name" value="VSR Endonuclease"/>
    <property type="match status" value="1"/>
</dbReference>
<evidence type="ECO:0000256" key="4">
    <source>
        <dbReference type="ARBA" id="ARBA00022801"/>
    </source>
</evidence>
<dbReference type="GO" id="GO:0016787">
    <property type="term" value="F:hydrolase activity"/>
    <property type="evidence" value="ECO:0007669"/>
    <property type="project" value="UniProtKB-KW"/>
</dbReference>
<keyword evidence="1 6" id="KW-0540">Nuclease</keyword>
<comment type="similarity">
    <text evidence="6">Belongs to the vsr family.</text>
</comment>
<evidence type="ECO:0000256" key="1">
    <source>
        <dbReference type="ARBA" id="ARBA00022722"/>
    </source>
</evidence>
<dbReference type="Pfam" id="PF04480">
    <property type="entry name" value="DUF559"/>
    <property type="match status" value="1"/>
</dbReference>
<dbReference type="Proteomes" id="UP000186777">
    <property type="component" value="Unassembled WGS sequence"/>
</dbReference>
<keyword evidence="5 6" id="KW-0234">DNA repair</keyword>
<dbReference type="PIRSF" id="PIRSF018267">
    <property type="entry name" value="VSR_endonuc"/>
    <property type="match status" value="1"/>
</dbReference>
<evidence type="ECO:0000313" key="9">
    <source>
        <dbReference type="Proteomes" id="UP000186777"/>
    </source>
</evidence>
<dbReference type="InterPro" id="IPR007569">
    <property type="entry name" value="DUF559"/>
</dbReference>
<dbReference type="Pfam" id="PF03852">
    <property type="entry name" value="Vsr"/>
    <property type="match status" value="1"/>
</dbReference>
<dbReference type="AlphaFoldDB" id="A0A1Q6R2P4"/>
<organism evidence="8 9">
    <name type="scientific">Phascolarctobacterium succinatutens</name>
    <dbReference type="NCBI Taxonomy" id="626940"/>
    <lineage>
        <taxon>Bacteria</taxon>
        <taxon>Bacillati</taxon>
        <taxon>Bacillota</taxon>
        <taxon>Negativicutes</taxon>
        <taxon>Acidaminococcales</taxon>
        <taxon>Acidaminococcaceae</taxon>
        <taxon>Phascolarctobacterium</taxon>
    </lineage>
</organism>
<keyword evidence="3 6" id="KW-0227">DNA damage</keyword>
<reference evidence="8 9" key="1">
    <citation type="journal article" date="2016" name="Nat. Biotechnol.">
        <title>Measurement of bacterial replication rates in microbial communities.</title>
        <authorList>
            <person name="Brown C.T."/>
            <person name="Olm M.R."/>
            <person name="Thomas B.C."/>
            <person name="Banfield J.F."/>
        </authorList>
    </citation>
    <scope>NUCLEOTIDE SEQUENCE [LARGE SCALE GENOMIC DNA]</scope>
    <source>
        <strain evidence="8">46_33</strain>
    </source>
</reference>
<feature type="domain" description="DUF559" evidence="7">
    <location>
        <begin position="91"/>
        <end position="132"/>
    </location>
</feature>
<evidence type="ECO:0000256" key="5">
    <source>
        <dbReference type="ARBA" id="ARBA00023204"/>
    </source>
</evidence>
<dbReference type="InterPro" id="IPR011335">
    <property type="entry name" value="Restrct_endonuc-II-like"/>
</dbReference>
<dbReference type="CDD" id="cd00221">
    <property type="entry name" value="Vsr"/>
    <property type="match status" value="1"/>
</dbReference>
<comment type="caution">
    <text evidence="8">The sequence shown here is derived from an EMBL/GenBank/DDBJ whole genome shotgun (WGS) entry which is preliminary data.</text>
</comment>
<dbReference type="STRING" id="626940.BHW43_08865"/>
<dbReference type="InterPro" id="IPR004603">
    <property type="entry name" value="DNA_mismatch_endonuc_vsr"/>
</dbReference>
<dbReference type="GO" id="GO:0006298">
    <property type="term" value="P:mismatch repair"/>
    <property type="evidence" value="ECO:0007669"/>
    <property type="project" value="UniProtKB-UniRule"/>
</dbReference>